<sequence>MQPTVGRIVHYVARGSADGKFPKKCRAAIVTEVDDPNGANADLNRVGLMVANPTGLFFHPIADGGGCHQGPRCQDIDHPTAGGTWHWPERV</sequence>
<dbReference type="AlphaFoldDB" id="A0A2W2DBQ2"/>
<reference evidence="1 2" key="1">
    <citation type="submission" date="2018-01" db="EMBL/GenBank/DDBJ databases">
        <title>Draft genome sequence of Salinispora sp. 13K206.</title>
        <authorList>
            <person name="Sahin N."/>
            <person name="Saygin H."/>
            <person name="Ay H."/>
        </authorList>
    </citation>
    <scope>NUCLEOTIDE SEQUENCE [LARGE SCALE GENOMIC DNA]</scope>
    <source>
        <strain evidence="1 2">13K206</strain>
    </source>
</reference>
<proteinExistence type="predicted"/>
<dbReference type="Proteomes" id="UP000248749">
    <property type="component" value="Unassembled WGS sequence"/>
</dbReference>
<gene>
    <name evidence="1" type="ORF">C1I99_13870</name>
</gene>
<protein>
    <submittedName>
        <fullName evidence="1">Uncharacterized protein</fullName>
    </submittedName>
</protein>
<dbReference type="RefSeq" id="WP_111134629.1">
    <property type="nucleotide sequence ID" value="NZ_POUB01000079.1"/>
</dbReference>
<evidence type="ECO:0000313" key="1">
    <source>
        <dbReference type="EMBL" id="PZF98269.1"/>
    </source>
</evidence>
<comment type="caution">
    <text evidence="1">The sequence shown here is derived from an EMBL/GenBank/DDBJ whole genome shotgun (WGS) entry which is preliminary data.</text>
</comment>
<keyword evidence="2" id="KW-1185">Reference proteome</keyword>
<name>A0A2W2DBQ2_9ACTN</name>
<dbReference type="EMBL" id="POUB01000079">
    <property type="protein sequence ID" value="PZF98269.1"/>
    <property type="molecule type" value="Genomic_DNA"/>
</dbReference>
<evidence type="ECO:0000313" key="2">
    <source>
        <dbReference type="Proteomes" id="UP000248749"/>
    </source>
</evidence>
<dbReference type="OrthoDB" id="4563059at2"/>
<organism evidence="1 2">
    <name type="scientific">Micromonospora deserti</name>
    <dbReference type="NCBI Taxonomy" id="2070366"/>
    <lineage>
        <taxon>Bacteria</taxon>
        <taxon>Bacillati</taxon>
        <taxon>Actinomycetota</taxon>
        <taxon>Actinomycetes</taxon>
        <taxon>Micromonosporales</taxon>
        <taxon>Micromonosporaceae</taxon>
        <taxon>Micromonospora</taxon>
    </lineage>
</organism>
<accession>A0A2W2DBQ2</accession>